<evidence type="ECO:0000256" key="4">
    <source>
        <dbReference type="PROSITE-ProRule" id="PRU00134"/>
    </source>
</evidence>
<evidence type="ECO:0000256" key="2">
    <source>
        <dbReference type="ARBA" id="ARBA00022771"/>
    </source>
</evidence>
<reference evidence="7" key="1">
    <citation type="submission" date="2020-11" db="EMBL/GenBank/DDBJ databases">
        <authorList>
            <person name="Tran Van P."/>
        </authorList>
    </citation>
    <scope>NUCLEOTIDE SEQUENCE</scope>
</reference>
<dbReference type="PROSITE" id="PS01360">
    <property type="entry name" value="ZF_MYND_1"/>
    <property type="match status" value="3"/>
</dbReference>
<dbReference type="Gene3D" id="6.10.140.2220">
    <property type="match status" value="3"/>
</dbReference>
<accession>A0A7R9KES4</accession>
<organism evidence="7">
    <name type="scientific">Medioppia subpectinata</name>
    <dbReference type="NCBI Taxonomy" id="1979941"/>
    <lineage>
        <taxon>Eukaryota</taxon>
        <taxon>Metazoa</taxon>
        <taxon>Ecdysozoa</taxon>
        <taxon>Arthropoda</taxon>
        <taxon>Chelicerata</taxon>
        <taxon>Arachnida</taxon>
        <taxon>Acari</taxon>
        <taxon>Acariformes</taxon>
        <taxon>Sarcoptiformes</taxon>
        <taxon>Oribatida</taxon>
        <taxon>Brachypylina</taxon>
        <taxon>Oppioidea</taxon>
        <taxon>Oppiidae</taxon>
        <taxon>Medioppia</taxon>
    </lineage>
</organism>
<dbReference type="InterPro" id="IPR001214">
    <property type="entry name" value="SET_dom"/>
</dbReference>
<keyword evidence="2 4" id="KW-0863">Zinc-finger</keyword>
<dbReference type="CDD" id="cd20071">
    <property type="entry name" value="SET_SMYD"/>
    <property type="match status" value="3"/>
</dbReference>
<dbReference type="Proteomes" id="UP000759131">
    <property type="component" value="Unassembled WGS sequence"/>
</dbReference>
<dbReference type="PANTHER" id="PTHR12197">
    <property type="entry name" value="HISTONE-LYSINE N-METHYLTRANSFERASE SMYD"/>
    <property type="match status" value="1"/>
</dbReference>
<evidence type="ECO:0000313" key="7">
    <source>
        <dbReference type="EMBL" id="CAD7620831.1"/>
    </source>
</evidence>
<feature type="domain" description="MYND-type" evidence="6">
    <location>
        <begin position="34"/>
        <end position="72"/>
    </location>
</feature>
<evidence type="ECO:0000259" key="5">
    <source>
        <dbReference type="PROSITE" id="PS50280"/>
    </source>
</evidence>
<sequence length="1136" mass="131172">MSPKLSKQLSPGDVITEDLPIVHVLYMTSKDKYCDNCFKRSDQLKRCTKCLHMYYCGKDCQKNDWKYHKNECPLLRHEIPVLLLSYNWLRLWLRFYLSVKKIPTFATEKHRLVDGSDVSLNDIKVDTTCVDATDERKREFESSQQVLTELGVRYEPEEAIHWMSFLFSCEPLTFIRCGHSMSESIGMALYLQHRSLRHSCQPNSALIYSGRGQSLQLRAMRPIAAGEDMTISRVLFLESDRTYRQNVLKQWSIVCECDKCVYHLDRDVDYEIFESGNLFPIRVFTFGQQFMDHLRKLLSDLDVIFGDFHPIKTMYLNLIVLNVHKCPQLPESMLNELTANLVKAIDITCPADGPVRARFSQTFHISFTIGSNHQICKMSPKLSKPLSPGDVITEDMPIIHVLAVEFKDKYCDNCLKKSDQMKNCSKCLRFHYCGKECQKNDWNYHKNECPLYQKKWSTLEAANMRTRFLLRLYLSVQNIPTFATEKHRLFDGSEVSLNDIKDKTIDPNGDKSVLKSIAKVFNICGIKCEELEEWFALMSGRWYDIQCGRPGRVETVATGLYLQTSTLRHNCRPNSCCISRFNGHTVELRAMRSIAPGEEITISRVDLLQNKADRREALKKISIDCECEKCVDNTDGHIDYRRLQPEYIQSVKFNDAYGTASAAELEDKFRSILTDLDVVYGDYHPFRTQALVIYTSILKTCRSAPDSILKEFRDMTAKALDVTNCKDTFESNHQISEMSPKLSKPLSPGDVITEDMPIIHVLAIEFKDWYCDNCLKKSDQMKNCSKCLRFHYCCEECQKNDWKYHKNECPLYQKKWSTLEAANMRTRFMLRLYLSVQNIPTFATEKHRLFDGSDVSLNDLKDKTIDSNGDKSVLKKICKVFMKCGIKFGREELEEWLALMSGRWYDIQCGRPGYVETVATGLYLQTSTLKHSCRPNSCCISRFNGHVIELRAMRSIAPGEEITISRVDLMLNKSQRQKALKSIFIDCECEKCVAISDRNVNYLRLQPGYIGLMCRLGSDAFFEASFRSLLADLDVVYGDYHPLRSQTLLFCFNLLQACRSPLDPLYREVMQMTSDALRVTSGQSCPFQDHFMRCIVQSMRIVSPKDYNDLHGLPNSSDDHWIHLQCGCSYRKSSNV</sequence>
<protein>
    <submittedName>
        <fullName evidence="7">Uncharacterized protein</fullName>
    </submittedName>
</protein>
<keyword evidence="3" id="KW-0862">Zinc</keyword>
<feature type="domain" description="MYND-type" evidence="6">
    <location>
        <begin position="411"/>
        <end position="449"/>
    </location>
</feature>
<dbReference type="GO" id="GO:0005634">
    <property type="term" value="C:nucleus"/>
    <property type="evidence" value="ECO:0007669"/>
    <property type="project" value="TreeGrafter"/>
</dbReference>
<feature type="domain" description="SET" evidence="5">
    <location>
        <begin position="493"/>
        <end position="605"/>
    </location>
</feature>
<name>A0A7R9KES4_9ACAR</name>
<evidence type="ECO:0000256" key="1">
    <source>
        <dbReference type="ARBA" id="ARBA00022723"/>
    </source>
</evidence>
<gene>
    <name evidence="7" type="ORF">OSB1V03_LOCUS1312</name>
</gene>
<dbReference type="SUPFAM" id="SSF144232">
    <property type="entry name" value="HIT/MYND zinc finger-like"/>
    <property type="match status" value="2"/>
</dbReference>
<dbReference type="Gene3D" id="1.10.220.160">
    <property type="match status" value="3"/>
</dbReference>
<dbReference type="PROSITE" id="PS50865">
    <property type="entry name" value="ZF_MYND_2"/>
    <property type="match status" value="3"/>
</dbReference>
<dbReference type="OrthoDB" id="438641at2759"/>
<feature type="domain" description="SET" evidence="5">
    <location>
        <begin position="100"/>
        <end position="234"/>
    </location>
</feature>
<evidence type="ECO:0000313" key="8">
    <source>
        <dbReference type="Proteomes" id="UP000759131"/>
    </source>
</evidence>
<keyword evidence="1" id="KW-0479">Metal-binding</keyword>
<feature type="domain" description="MYND-type" evidence="6">
    <location>
        <begin position="771"/>
        <end position="809"/>
    </location>
</feature>
<dbReference type="PANTHER" id="PTHR12197:SF251">
    <property type="entry name" value="EG:BACR7C10.4 PROTEIN"/>
    <property type="match status" value="1"/>
</dbReference>
<proteinExistence type="predicted"/>
<dbReference type="Pfam" id="PF01753">
    <property type="entry name" value="zf-MYND"/>
    <property type="match status" value="3"/>
</dbReference>
<dbReference type="InterPro" id="IPR002893">
    <property type="entry name" value="Znf_MYND"/>
</dbReference>
<dbReference type="EMBL" id="OC854945">
    <property type="protein sequence ID" value="CAD7620831.1"/>
    <property type="molecule type" value="Genomic_DNA"/>
</dbReference>
<dbReference type="GO" id="GO:0008170">
    <property type="term" value="F:N-methyltransferase activity"/>
    <property type="evidence" value="ECO:0007669"/>
    <property type="project" value="UniProtKB-ARBA"/>
</dbReference>
<dbReference type="GO" id="GO:0008276">
    <property type="term" value="F:protein methyltransferase activity"/>
    <property type="evidence" value="ECO:0007669"/>
    <property type="project" value="UniProtKB-ARBA"/>
</dbReference>
<dbReference type="GO" id="GO:0008270">
    <property type="term" value="F:zinc ion binding"/>
    <property type="evidence" value="ECO:0007669"/>
    <property type="project" value="UniProtKB-KW"/>
</dbReference>
<dbReference type="InterPro" id="IPR046341">
    <property type="entry name" value="SET_dom_sf"/>
</dbReference>
<dbReference type="PROSITE" id="PS50280">
    <property type="entry name" value="SET"/>
    <property type="match status" value="2"/>
</dbReference>
<dbReference type="GO" id="GO:0008757">
    <property type="term" value="F:S-adenosylmethionine-dependent methyltransferase activity"/>
    <property type="evidence" value="ECO:0007669"/>
    <property type="project" value="UniProtKB-ARBA"/>
</dbReference>
<dbReference type="EMBL" id="CAJPIZ010000370">
    <property type="protein sequence ID" value="CAG2101261.1"/>
    <property type="molecule type" value="Genomic_DNA"/>
</dbReference>
<dbReference type="InterPro" id="IPR050869">
    <property type="entry name" value="H3K4_H4K5_MeTrfase"/>
</dbReference>
<dbReference type="Gene3D" id="2.170.270.10">
    <property type="entry name" value="SET domain"/>
    <property type="match status" value="3"/>
</dbReference>
<dbReference type="Pfam" id="PF00856">
    <property type="entry name" value="SET"/>
    <property type="match status" value="3"/>
</dbReference>
<evidence type="ECO:0000256" key="3">
    <source>
        <dbReference type="ARBA" id="ARBA00022833"/>
    </source>
</evidence>
<dbReference type="AlphaFoldDB" id="A0A7R9KES4"/>
<keyword evidence="8" id="KW-1185">Reference proteome</keyword>
<dbReference type="SUPFAM" id="SSF82199">
    <property type="entry name" value="SET domain"/>
    <property type="match status" value="4"/>
</dbReference>
<evidence type="ECO:0000259" key="6">
    <source>
        <dbReference type="PROSITE" id="PS50865"/>
    </source>
</evidence>